<feature type="transmembrane region" description="Helical" evidence="7">
    <location>
        <begin position="585"/>
        <end position="603"/>
    </location>
</feature>
<evidence type="ECO:0000259" key="8">
    <source>
        <dbReference type="PROSITE" id="PS50850"/>
    </source>
</evidence>
<feature type="transmembrane region" description="Helical" evidence="7">
    <location>
        <begin position="487"/>
        <end position="506"/>
    </location>
</feature>
<keyword evidence="10" id="KW-1185">Reference proteome</keyword>
<keyword evidence="4 7" id="KW-1133">Transmembrane helix</keyword>
<feature type="compositionally biased region" description="Basic residues" evidence="6">
    <location>
        <begin position="634"/>
        <end position="646"/>
    </location>
</feature>
<dbReference type="AlphaFoldDB" id="A0A9W6SVD4"/>
<dbReference type="PROSITE" id="PS50850">
    <property type="entry name" value="MFS"/>
    <property type="match status" value="1"/>
</dbReference>
<feature type="transmembrane region" description="Helical" evidence="7">
    <location>
        <begin position="456"/>
        <end position="475"/>
    </location>
</feature>
<feature type="transmembrane region" description="Helical" evidence="7">
    <location>
        <begin position="552"/>
        <end position="573"/>
    </location>
</feature>
<feature type="transmembrane region" description="Helical" evidence="7">
    <location>
        <begin position="518"/>
        <end position="540"/>
    </location>
</feature>
<evidence type="ECO:0000256" key="2">
    <source>
        <dbReference type="ARBA" id="ARBA00022448"/>
    </source>
</evidence>
<reference evidence="9" key="1">
    <citation type="submission" date="2023-04" db="EMBL/GenBank/DDBJ databases">
        <title>Candida boidinii NBRC 10035.</title>
        <authorList>
            <person name="Ichikawa N."/>
            <person name="Sato H."/>
            <person name="Tonouchi N."/>
        </authorList>
    </citation>
    <scope>NUCLEOTIDE SEQUENCE</scope>
    <source>
        <strain evidence="9">NBRC 10035</strain>
    </source>
</reference>
<dbReference type="InterPro" id="IPR036259">
    <property type="entry name" value="MFS_trans_sf"/>
</dbReference>
<evidence type="ECO:0000313" key="9">
    <source>
        <dbReference type="EMBL" id="GME67892.1"/>
    </source>
</evidence>
<dbReference type="EMBL" id="BSXN01000277">
    <property type="protein sequence ID" value="GME67892.1"/>
    <property type="molecule type" value="Genomic_DNA"/>
</dbReference>
<comment type="subcellular location">
    <subcellularLocation>
        <location evidence="1">Membrane</location>
        <topology evidence="1">Multi-pass membrane protein</topology>
    </subcellularLocation>
</comment>
<keyword evidence="2" id="KW-0813">Transport</keyword>
<feature type="transmembrane region" description="Helical" evidence="7">
    <location>
        <begin position="200"/>
        <end position="223"/>
    </location>
</feature>
<dbReference type="GO" id="GO:0016020">
    <property type="term" value="C:membrane"/>
    <property type="evidence" value="ECO:0007669"/>
    <property type="project" value="UniProtKB-SubCell"/>
</dbReference>
<feature type="region of interest" description="Disordered" evidence="6">
    <location>
        <begin position="613"/>
        <end position="661"/>
    </location>
</feature>
<feature type="transmembrane region" description="Helical" evidence="7">
    <location>
        <begin position="90"/>
        <end position="110"/>
    </location>
</feature>
<evidence type="ECO:0000313" key="10">
    <source>
        <dbReference type="Proteomes" id="UP001165120"/>
    </source>
</evidence>
<keyword evidence="5 7" id="KW-0472">Membrane</keyword>
<evidence type="ECO:0000256" key="3">
    <source>
        <dbReference type="ARBA" id="ARBA00022692"/>
    </source>
</evidence>
<sequence>MSSDEAGLTFREQMKGFPYWQVGVLAVIRFAEPIAFTSPFPYLFFMVRSFGIKEDDISRYCGYLSSIFAFFQFLFCVQWGHISDRIGRKLVLIIGLSGTAISILIFGFSTNIYMALFARGLMGSINGNVAVVRTMLGENAVEKRHQALALSVVPLLWQVGCIIGPLSGYLVDSDILKDGNNEQFILGNGGKKTLFEKYPFALSNLVVAFFLIVSLIVTILFLNETCEGIKDKRDVGLEIGDKIRRSLGFDVPVRPWQVGYVSLAATRSQESARRKSSGVNNDASVDIDEAPVEPLTTENFTNGGDLQQRNVSFQPIDEFDEDELSDAIGSDEDDDDDVSSVESIGMLSRRTSIALIRTYSIQSNNIKDEMQRNNETGYAWGVLLKPSILMTLIFNFSLSCHSVVFDEFIPVLLSSNVARISGDDKDADDVTMPLASHFPFKILGGFGWDSKEVGRLLSATGLVGVAMVLIVYPYIDRNCNTVRCLRFFAVWFIPIYFLLPYLVLTLPPNISDYRVSVVATYTIALLRALAASITFPQITLLIHRYSPSNHRAFVNGTALSVSSLARFVGPLVWGYLMSFSQANSIGWLTWWSVGLISIVSYILTLKMDEKEEDEEDDIEVGQASFGDGDSSTRDRRRSSGHQRRRSYNNIAGGSGRKSSVSHSIRSIISNNYNNQLGNIDEHTPLVTKK</sequence>
<evidence type="ECO:0000256" key="6">
    <source>
        <dbReference type="SAM" id="MobiDB-lite"/>
    </source>
</evidence>
<keyword evidence="3 7" id="KW-0812">Transmembrane</keyword>
<dbReference type="PANTHER" id="PTHR23504:SF15">
    <property type="entry name" value="MAJOR FACILITATOR SUPERFAMILY (MFS) PROFILE DOMAIN-CONTAINING PROTEIN"/>
    <property type="match status" value="1"/>
</dbReference>
<dbReference type="InterPro" id="IPR011701">
    <property type="entry name" value="MFS"/>
</dbReference>
<dbReference type="PANTHER" id="PTHR23504">
    <property type="entry name" value="MAJOR FACILITATOR SUPERFAMILY DOMAIN-CONTAINING PROTEIN 10"/>
    <property type="match status" value="1"/>
</dbReference>
<dbReference type="InterPro" id="IPR020846">
    <property type="entry name" value="MFS_dom"/>
</dbReference>
<evidence type="ECO:0000256" key="1">
    <source>
        <dbReference type="ARBA" id="ARBA00004141"/>
    </source>
</evidence>
<dbReference type="Proteomes" id="UP001165120">
    <property type="component" value="Unassembled WGS sequence"/>
</dbReference>
<evidence type="ECO:0000256" key="5">
    <source>
        <dbReference type="ARBA" id="ARBA00023136"/>
    </source>
</evidence>
<dbReference type="Gene3D" id="1.20.1250.20">
    <property type="entry name" value="MFS general substrate transporter like domains"/>
    <property type="match status" value="1"/>
</dbReference>
<evidence type="ECO:0000256" key="7">
    <source>
        <dbReference type="SAM" id="Phobius"/>
    </source>
</evidence>
<dbReference type="SUPFAM" id="SSF103473">
    <property type="entry name" value="MFS general substrate transporter"/>
    <property type="match status" value="1"/>
</dbReference>
<comment type="caution">
    <text evidence="9">The sequence shown here is derived from an EMBL/GenBank/DDBJ whole genome shotgun (WGS) entry which is preliminary data.</text>
</comment>
<evidence type="ECO:0000256" key="4">
    <source>
        <dbReference type="ARBA" id="ARBA00022989"/>
    </source>
</evidence>
<protein>
    <submittedName>
        <fullName evidence="9">Unnamed protein product</fullName>
    </submittedName>
</protein>
<feature type="domain" description="Major facilitator superfamily (MFS) profile" evidence="8">
    <location>
        <begin position="21"/>
        <end position="612"/>
    </location>
</feature>
<feature type="transmembrane region" description="Helical" evidence="7">
    <location>
        <begin position="148"/>
        <end position="171"/>
    </location>
</feature>
<feature type="transmembrane region" description="Helical" evidence="7">
    <location>
        <begin position="57"/>
        <end position="78"/>
    </location>
</feature>
<accession>A0A9W6SVD4</accession>
<feature type="transmembrane region" description="Helical" evidence="7">
    <location>
        <begin position="20"/>
        <end position="45"/>
    </location>
</feature>
<feature type="transmembrane region" description="Helical" evidence="7">
    <location>
        <begin position="377"/>
        <end position="398"/>
    </location>
</feature>
<gene>
    <name evidence="9" type="ORF">Cboi02_000124000</name>
</gene>
<proteinExistence type="predicted"/>
<dbReference type="CDD" id="cd17330">
    <property type="entry name" value="MFS_SLC46_TetA_like"/>
    <property type="match status" value="1"/>
</dbReference>
<name>A0A9W6SVD4_CANBO</name>
<dbReference type="Pfam" id="PF07690">
    <property type="entry name" value="MFS_1"/>
    <property type="match status" value="2"/>
</dbReference>
<organism evidence="9 10">
    <name type="scientific">Candida boidinii</name>
    <name type="common">Yeast</name>
    <dbReference type="NCBI Taxonomy" id="5477"/>
    <lineage>
        <taxon>Eukaryota</taxon>
        <taxon>Fungi</taxon>
        <taxon>Dikarya</taxon>
        <taxon>Ascomycota</taxon>
        <taxon>Saccharomycotina</taxon>
        <taxon>Pichiomycetes</taxon>
        <taxon>Pichiales</taxon>
        <taxon>Pichiaceae</taxon>
        <taxon>Ogataea</taxon>
        <taxon>Ogataea/Candida clade</taxon>
    </lineage>
</organism>
<dbReference type="GO" id="GO:0022857">
    <property type="term" value="F:transmembrane transporter activity"/>
    <property type="evidence" value="ECO:0007669"/>
    <property type="project" value="InterPro"/>
</dbReference>